<evidence type="ECO:0000256" key="5">
    <source>
        <dbReference type="ARBA" id="ARBA00022967"/>
    </source>
</evidence>
<feature type="transmembrane region" description="Helical" evidence="9">
    <location>
        <begin position="159"/>
        <end position="176"/>
    </location>
</feature>
<dbReference type="PANTHER" id="PTHR11403:SF7">
    <property type="entry name" value="CYTOCHROME C OXIDASE SUBUNIT 3"/>
    <property type="match status" value="1"/>
</dbReference>
<evidence type="ECO:0000313" key="12">
    <source>
        <dbReference type="EMBL" id="AQM37767.1"/>
    </source>
</evidence>
<dbReference type="Gene3D" id="1.10.287.70">
    <property type="match status" value="1"/>
</dbReference>
<feature type="transmembrane region" description="Helical" evidence="9">
    <location>
        <begin position="196"/>
        <end position="220"/>
    </location>
</feature>
<geneLocation type="mitochondrion" evidence="11"/>
<dbReference type="PANTHER" id="PTHR11403">
    <property type="entry name" value="CYTOCHROME C OXIDASE SUBUNIT III"/>
    <property type="match status" value="1"/>
</dbReference>
<evidence type="ECO:0000256" key="3">
    <source>
        <dbReference type="ARBA" id="ARBA00015944"/>
    </source>
</evidence>
<dbReference type="AlphaFoldDB" id="A0A1Q1MMJ2"/>
<feature type="transmembrane region" description="Helical" evidence="9">
    <location>
        <begin position="42"/>
        <end position="60"/>
    </location>
</feature>
<organism evidence="11">
    <name type="scientific">Unio crassus</name>
    <dbReference type="NCBI Taxonomy" id="143297"/>
    <lineage>
        <taxon>Eukaryota</taxon>
        <taxon>Metazoa</taxon>
        <taxon>Spiralia</taxon>
        <taxon>Lophotrochozoa</taxon>
        <taxon>Mollusca</taxon>
        <taxon>Bivalvia</taxon>
        <taxon>Autobranchia</taxon>
        <taxon>Heteroconchia</taxon>
        <taxon>Palaeoheterodonta</taxon>
        <taxon>Unionida</taxon>
        <taxon>Unionoidea</taxon>
        <taxon>Unionidae</taxon>
        <taxon>Unioninae</taxon>
        <taxon>Unio</taxon>
    </lineage>
</organism>
<keyword evidence="4 8" id="KW-0812">Transmembrane</keyword>
<evidence type="ECO:0000256" key="4">
    <source>
        <dbReference type="ARBA" id="ARBA00022692"/>
    </source>
</evidence>
<feature type="transmembrane region" description="Helical" evidence="9">
    <location>
        <begin position="128"/>
        <end position="147"/>
    </location>
</feature>
<evidence type="ECO:0000256" key="8">
    <source>
        <dbReference type="RuleBase" id="RU003375"/>
    </source>
</evidence>
<feature type="transmembrane region" description="Helical" evidence="9">
    <location>
        <begin position="81"/>
        <end position="108"/>
    </location>
</feature>
<dbReference type="InterPro" id="IPR013833">
    <property type="entry name" value="Cyt_c_oxidase_su3_a-hlx"/>
</dbReference>
<keyword evidence="5" id="KW-1278">Translocase</keyword>
<sequence>MLSNMRNPFHLVDMSPWPFLLSISVVCLAVGFVDWISGNSLVLFLSAMVLFLMGLFQWLRDVVRESNQGWHTSYVAGSIRLGMILFIISEIFFFFSFFFAFFSCSLVPGIEVGGVWPPVGIVSLNPFSLPLLNTAVLLGSGVSVTWCHHAMFCGNRMDATFGLIISILLGCYFTFLQVCEYMECSFTIADSVYGSLFYVMTGFHGVHVILGSVMLLVGLFRLVNHEFSSERYLGLEVSIWYWHFVDVVWICLYLCVYWWGGSI</sequence>
<evidence type="ECO:0000256" key="7">
    <source>
        <dbReference type="ARBA" id="ARBA00023136"/>
    </source>
</evidence>
<comment type="subcellular location">
    <subcellularLocation>
        <location evidence="1">Membrane</location>
        <topology evidence="1">Multi-pass membrane protein</topology>
    </subcellularLocation>
</comment>
<dbReference type="CDD" id="cd01665">
    <property type="entry name" value="Cyt_c_Oxidase_III"/>
    <property type="match status" value="1"/>
</dbReference>
<accession>A0A1Q1MMJ2</accession>
<dbReference type="EMBL" id="KY290448">
    <property type="protein sequence ID" value="AQM37753.1"/>
    <property type="molecule type" value="Genomic_DNA"/>
</dbReference>
<dbReference type="InterPro" id="IPR035973">
    <property type="entry name" value="Cyt_c_oxidase_su3-like_sf"/>
</dbReference>
<feature type="transmembrane region" description="Helical" evidence="9">
    <location>
        <begin position="240"/>
        <end position="260"/>
    </location>
</feature>
<dbReference type="SUPFAM" id="SSF81452">
    <property type="entry name" value="Cytochrome c oxidase subunit III-like"/>
    <property type="match status" value="1"/>
</dbReference>
<dbReference type="EMBL" id="KY290449">
    <property type="protein sequence ID" value="AQM37767.1"/>
    <property type="molecule type" value="Genomic_DNA"/>
</dbReference>
<dbReference type="InterPro" id="IPR024791">
    <property type="entry name" value="Cyt_c/ubiquinol_Oxase_su3"/>
</dbReference>
<feature type="domain" description="Heme-copper oxidase subunit III family profile" evidence="10">
    <location>
        <begin position="5"/>
        <end position="261"/>
    </location>
</feature>
<keyword evidence="8 11" id="KW-0496">Mitochondrion</keyword>
<comment type="function">
    <text evidence="8">Component of the cytochrome c oxidase, the last enzyme in the mitochondrial electron transport chain which drives oxidative phosphorylation. The respiratory chain contains 3 multisubunit complexes succinate dehydrogenase (complex II, CII), ubiquinol-cytochrome c oxidoreductase (cytochrome b-c1 complex, complex III, CIII) and cytochrome c oxidase (complex IV, CIV), that cooperate to transfer electrons derived from NADH and succinate to molecular oxygen, creating an electrochemical gradient over the inner membrane that drives transmembrane transport and the ATP synthase. Cytochrome c oxidase is the component of the respiratory chain that catalyzes the reduction of oxygen to water. Electrons originating from reduced cytochrome c in the intermembrane space (IMS) are transferred via the dinuclear copper A center (CU(A)) of subunit 2 and heme A of subunit 1 to the active site in subunit 1, a binuclear center (BNC) formed by heme A3 and copper B (CU(B)). The BNC reduces molecular oxygen to 2 water molecules using 4 electrons from cytochrome c in the IMS and 4 protons from the mitochondrial matrix.</text>
</comment>
<comment type="similarity">
    <text evidence="2 8">Belongs to the cytochrome c oxidase subunit 3 family.</text>
</comment>
<dbReference type="GO" id="GO:0016020">
    <property type="term" value="C:membrane"/>
    <property type="evidence" value="ECO:0007669"/>
    <property type="project" value="UniProtKB-SubCell"/>
</dbReference>
<protein>
    <recommendedName>
        <fullName evidence="3 8">Cytochrome c oxidase subunit 3</fullName>
    </recommendedName>
</protein>
<evidence type="ECO:0000256" key="6">
    <source>
        <dbReference type="ARBA" id="ARBA00022989"/>
    </source>
</evidence>
<feature type="transmembrane region" description="Helical" evidence="9">
    <location>
        <begin position="16"/>
        <end position="36"/>
    </location>
</feature>
<dbReference type="Gene3D" id="1.20.120.80">
    <property type="entry name" value="Cytochrome c oxidase, subunit III, four-helix bundle"/>
    <property type="match status" value="1"/>
</dbReference>
<evidence type="ECO:0000256" key="1">
    <source>
        <dbReference type="ARBA" id="ARBA00004141"/>
    </source>
</evidence>
<dbReference type="GO" id="GO:0005739">
    <property type="term" value="C:mitochondrion"/>
    <property type="evidence" value="ECO:0007669"/>
    <property type="project" value="TreeGrafter"/>
</dbReference>
<proteinExistence type="inferred from homology"/>
<keyword evidence="6 9" id="KW-1133">Transmembrane helix</keyword>
<evidence type="ECO:0000259" key="10">
    <source>
        <dbReference type="PROSITE" id="PS50253"/>
    </source>
</evidence>
<dbReference type="GO" id="GO:0004129">
    <property type="term" value="F:cytochrome-c oxidase activity"/>
    <property type="evidence" value="ECO:0007669"/>
    <property type="project" value="InterPro"/>
</dbReference>
<evidence type="ECO:0000256" key="2">
    <source>
        <dbReference type="ARBA" id="ARBA00010581"/>
    </source>
</evidence>
<evidence type="ECO:0000313" key="11">
    <source>
        <dbReference type="EMBL" id="AQM37753.1"/>
    </source>
</evidence>
<dbReference type="GO" id="GO:0006123">
    <property type="term" value="P:mitochondrial electron transport, cytochrome c to oxygen"/>
    <property type="evidence" value="ECO:0007669"/>
    <property type="project" value="TreeGrafter"/>
</dbReference>
<dbReference type="PROSITE" id="PS50253">
    <property type="entry name" value="COX3"/>
    <property type="match status" value="1"/>
</dbReference>
<name>A0A1Q1MMJ2_9BIVA</name>
<dbReference type="InterPro" id="IPR000298">
    <property type="entry name" value="Cyt_c_oxidase-like_su3"/>
</dbReference>
<dbReference type="InterPro" id="IPR033945">
    <property type="entry name" value="Cyt_c_oxase_su3_dom"/>
</dbReference>
<keyword evidence="7 9" id="KW-0472">Membrane</keyword>
<evidence type="ECO:0000256" key="9">
    <source>
        <dbReference type="SAM" id="Phobius"/>
    </source>
</evidence>
<reference evidence="11" key="1">
    <citation type="journal article" date="2017" name="Mol. Phylogenet. Evol.">
        <title>The complete maternal and paternal mitochondrial genomes of Unio crassus: Mitochondrial molecular clock and the overconfidence of molecular dating.</title>
        <authorList>
            <person name="Burzynski A."/>
            <person name="Soroka M."/>
            <person name="Mioduchowska M."/>
            <person name="Kaczmarczyk A."/>
            <person name="Sell J."/>
        </authorList>
    </citation>
    <scope>NUCLEOTIDE SEQUENCE</scope>
    <source>
        <strain evidence="11">DR14</strain>
        <strain evidence="12">DR15</strain>
    </source>
</reference>
<dbReference type="Pfam" id="PF00510">
    <property type="entry name" value="COX3"/>
    <property type="match status" value="1"/>
</dbReference>